<sequence>MYKKFILNNGIKVIAQKIPHVRSVSIGVWVNTGSIFETEENNGISHFIEHMLFKGTYKRTAKDIASSMDGIGGQLNAFTSKECTCYYSKVVDSHLNIAIEILSDMLFNSKFDENDIVKEKSVILEEINMYEDSPEDLAYDSLSKLIFNKHSLGLPILGTYDSIKSLNRNDLKKFMENNYNSDNIIIAVAGSFEEEKLIEELNEKFGQASLKKEIKNQIEKPVFHSSYIYRNKDIEQIHLCMGFEGFSNGEDSLYPLFIFNNIFGGSMSSRLFQTVREEHGLAYSIYTHPSFYKKFGLFTVYVSLNPSQLSNILPLITKETKELIHNYISEEELKRSKEQLKGNYILGLESTSSIMTMLGKSEIYGKKIRNSEEVIEKINNITMDDIKNIINKIFKKDKVSLSIVGNIDKDTTKNSFEYIKNSL</sequence>
<dbReference type="EMBL" id="FUZT01000006">
    <property type="protein sequence ID" value="SKC74037.1"/>
    <property type="molecule type" value="Genomic_DNA"/>
</dbReference>
<dbReference type="GO" id="GO:0004222">
    <property type="term" value="F:metalloendopeptidase activity"/>
    <property type="evidence" value="ECO:0007669"/>
    <property type="project" value="InterPro"/>
</dbReference>
<dbReference type="InterPro" id="IPR011765">
    <property type="entry name" value="Pept_M16_N"/>
</dbReference>
<dbReference type="GO" id="GO:0046872">
    <property type="term" value="F:metal ion binding"/>
    <property type="evidence" value="ECO:0007669"/>
    <property type="project" value="InterPro"/>
</dbReference>
<dbReference type="PANTHER" id="PTHR11851:SF49">
    <property type="entry name" value="MITOCHONDRIAL-PROCESSING PEPTIDASE SUBUNIT ALPHA"/>
    <property type="match status" value="1"/>
</dbReference>
<dbReference type="PROSITE" id="PS00143">
    <property type="entry name" value="INSULINASE"/>
    <property type="match status" value="1"/>
</dbReference>
<dbReference type="InterPro" id="IPR001431">
    <property type="entry name" value="Pept_M16_Zn_BS"/>
</dbReference>
<dbReference type="STRING" id="36842.SAMN02194393_02805"/>
<accession>A0A1T5LDC4</accession>
<evidence type="ECO:0000313" key="6">
    <source>
        <dbReference type="Proteomes" id="UP000190285"/>
    </source>
</evidence>
<dbReference type="Pfam" id="PF05193">
    <property type="entry name" value="Peptidase_M16_C"/>
    <property type="match status" value="1"/>
</dbReference>
<keyword evidence="6" id="KW-1185">Reference proteome</keyword>
<feature type="domain" description="Peptidase M16 N-terminal" evidence="3">
    <location>
        <begin position="12"/>
        <end position="159"/>
    </location>
</feature>
<dbReference type="Pfam" id="PF00675">
    <property type="entry name" value="Peptidase_M16"/>
    <property type="match status" value="1"/>
</dbReference>
<comment type="similarity">
    <text evidence="1 2">Belongs to the peptidase M16 family.</text>
</comment>
<evidence type="ECO:0000313" key="5">
    <source>
        <dbReference type="EMBL" id="SKC74037.1"/>
    </source>
</evidence>
<gene>
    <name evidence="5" type="ORF">SAMN02194393_02805</name>
</gene>
<dbReference type="InterPro" id="IPR050361">
    <property type="entry name" value="MPP/UQCRC_Complex"/>
</dbReference>
<evidence type="ECO:0000259" key="3">
    <source>
        <dbReference type="Pfam" id="PF00675"/>
    </source>
</evidence>
<evidence type="ECO:0000259" key="4">
    <source>
        <dbReference type="Pfam" id="PF05193"/>
    </source>
</evidence>
<evidence type="ECO:0000256" key="2">
    <source>
        <dbReference type="RuleBase" id="RU004447"/>
    </source>
</evidence>
<dbReference type="InterPro" id="IPR011249">
    <property type="entry name" value="Metalloenz_LuxS/M16"/>
</dbReference>
<proteinExistence type="inferred from homology"/>
<dbReference type="Proteomes" id="UP000190285">
    <property type="component" value="Unassembled WGS sequence"/>
</dbReference>
<organism evidence="5 6">
    <name type="scientific">Maledivibacter halophilus</name>
    <dbReference type="NCBI Taxonomy" id="36842"/>
    <lineage>
        <taxon>Bacteria</taxon>
        <taxon>Bacillati</taxon>
        <taxon>Bacillota</taxon>
        <taxon>Clostridia</taxon>
        <taxon>Peptostreptococcales</taxon>
        <taxon>Caminicellaceae</taxon>
        <taxon>Maledivibacter</taxon>
    </lineage>
</organism>
<evidence type="ECO:0000256" key="1">
    <source>
        <dbReference type="ARBA" id="ARBA00007261"/>
    </source>
</evidence>
<dbReference type="AlphaFoldDB" id="A0A1T5LDC4"/>
<dbReference type="SUPFAM" id="SSF63411">
    <property type="entry name" value="LuxS/MPP-like metallohydrolase"/>
    <property type="match status" value="2"/>
</dbReference>
<feature type="domain" description="Peptidase M16 C-terminal" evidence="4">
    <location>
        <begin position="165"/>
        <end position="340"/>
    </location>
</feature>
<dbReference type="InterPro" id="IPR007863">
    <property type="entry name" value="Peptidase_M16_C"/>
</dbReference>
<dbReference type="GO" id="GO:0006508">
    <property type="term" value="P:proteolysis"/>
    <property type="evidence" value="ECO:0007669"/>
    <property type="project" value="InterPro"/>
</dbReference>
<dbReference type="FunFam" id="3.30.830.10:FF:000008">
    <property type="entry name" value="Mitochondrial-processing peptidase subunit beta"/>
    <property type="match status" value="1"/>
</dbReference>
<dbReference type="OrthoDB" id="9811314at2"/>
<dbReference type="PANTHER" id="PTHR11851">
    <property type="entry name" value="METALLOPROTEASE"/>
    <property type="match status" value="1"/>
</dbReference>
<dbReference type="Gene3D" id="3.30.830.10">
    <property type="entry name" value="Metalloenzyme, LuxS/M16 peptidase-like"/>
    <property type="match status" value="2"/>
</dbReference>
<reference evidence="5 6" key="1">
    <citation type="submission" date="2017-02" db="EMBL/GenBank/DDBJ databases">
        <authorList>
            <person name="Peterson S.W."/>
        </authorList>
    </citation>
    <scope>NUCLEOTIDE SEQUENCE [LARGE SCALE GENOMIC DNA]</scope>
    <source>
        <strain evidence="5 6">M1</strain>
    </source>
</reference>
<protein>
    <submittedName>
        <fullName evidence="5">Predicted Zn-dependent peptidase</fullName>
    </submittedName>
</protein>
<dbReference type="RefSeq" id="WP_079492392.1">
    <property type="nucleotide sequence ID" value="NZ_FUZT01000006.1"/>
</dbReference>
<name>A0A1T5LDC4_9FIRM</name>